<dbReference type="InterPro" id="IPR032387">
    <property type="entry name" value="ACAS_N"/>
</dbReference>
<keyword evidence="6 8" id="KW-0460">Magnesium</keyword>
<dbReference type="InterPro" id="IPR011904">
    <property type="entry name" value="Ac_CoA_lig"/>
</dbReference>
<dbReference type="InterPro" id="IPR020845">
    <property type="entry name" value="AMP-binding_CS"/>
</dbReference>
<evidence type="ECO:0000256" key="4">
    <source>
        <dbReference type="ARBA" id="ARBA00022741"/>
    </source>
</evidence>
<feature type="binding site" evidence="8">
    <location>
        <position position="526"/>
    </location>
    <ligand>
        <name>ATP</name>
        <dbReference type="ChEBI" id="CHEBI:30616"/>
    </ligand>
</feature>
<proteinExistence type="inferred from homology"/>
<dbReference type="GO" id="GO:0046872">
    <property type="term" value="F:metal ion binding"/>
    <property type="evidence" value="ECO:0007669"/>
    <property type="project" value="UniProtKB-KW"/>
</dbReference>
<reference evidence="12 13" key="1">
    <citation type="submission" date="2016-09" db="EMBL/GenBank/DDBJ databases">
        <title>Serratia marcescens MSU-97 and epiphytic antimycotic-producing bacteria.</title>
        <authorList>
            <person name="Matilla M.A."/>
        </authorList>
    </citation>
    <scope>NUCLEOTIDE SEQUENCE [LARGE SCALE GENOMIC DNA]</scope>
    <source>
        <strain evidence="12 13">MSU-97</strain>
    </source>
</reference>
<evidence type="ECO:0000256" key="2">
    <source>
        <dbReference type="ARBA" id="ARBA00022598"/>
    </source>
</evidence>
<dbReference type="GO" id="GO:0019427">
    <property type="term" value="P:acetyl-CoA biosynthetic process from acetate"/>
    <property type="evidence" value="ECO:0007669"/>
    <property type="project" value="UniProtKB-UniRule"/>
</dbReference>
<feature type="binding site" evidence="8">
    <location>
        <position position="515"/>
    </location>
    <ligand>
        <name>ATP</name>
        <dbReference type="ChEBI" id="CHEBI:30616"/>
    </ligand>
</feature>
<comment type="caution">
    <text evidence="12">The sequence shown here is derived from an EMBL/GenBank/DDBJ whole genome shotgun (WGS) entry which is preliminary data.</text>
</comment>
<comment type="similarity">
    <text evidence="1 8">Belongs to the ATP-dependent AMP-binding enzyme family.</text>
</comment>
<dbReference type="OrthoDB" id="9803968at2"/>
<gene>
    <name evidence="8" type="primary">acs</name>
    <name evidence="12" type="ORF">BHU62_21260</name>
</gene>
<dbReference type="NCBIfam" id="NF001208">
    <property type="entry name" value="PRK00174.1"/>
    <property type="match status" value="1"/>
</dbReference>
<evidence type="ECO:0000259" key="9">
    <source>
        <dbReference type="Pfam" id="PF00501"/>
    </source>
</evidence>
<feature type="binding site" evidence="8">
    <location>
        <position position="311"/>
    </location>
    <ligand>
        <name>CoA</name>
        <dbReference type="ChEBI" id="CHEBI:57287"/>
    </ligand>
</feature>
<dbReference type="Pfam" id="PF00501">
    <property type="entry name" value="AMP-binding"/>
    <property type="match status" value="1"/>
</dbReference>
<evidence type="ECO:0000256" key="1">
    <source>
        <dbReference type="ARBA" id="ARBA00006432"/>
    </source>
</evidence>
<evidence type="ECO:0000259" key="10">
    <source>
        <dbReference type="Pfam" id="PF13193"/>
    </source>
</evidence>
<dbReference type="SUPFAM" id="SSF56801">
    <property type="entry name" value="Acetyl-CoA synthetase-like"/>
    <property type="match status" value="1"/>
</dbReference>
<feature type="domain" description="Acetyl-coenzyme A synthetase N-terminal" evidence="11">
    <location>
        <begin position="24"/>
        <end position="81"/>
    </location>
</feature>
<feature type="binding site" evidence="8">
    <location>
        <begin position="387"/>
        <end position="389"/>
    </location>
    <ligand>
        <name>ATP</name>
        <dbReference type="ChEBI" id="CHEBI:30616"/>
    </ligand>
</feature>
<feature type="binding site" evidence="8">
    <location>
        <begin position="411"/>
        <end position="416"/>
    </location>
    <ligand>
        <name>ATP</name>
        <dbReference type="ChEBI" id="CHEBI:30616"/>
    </ligand>
</feature>
<feature type="binding site" evidence="8">
    <location>
        <position position="335"/>
    </location>
    <ligand>
        <name>CoA</name>
        <dbReference type="ChEBI" id="CHEBI:57287"/>
    </ligand>
</feature>
<dbReference type="GO" id="GO:0006935">
    <property type="term" value="P:chemotaxis"/>
    <property type="evidence" value="ECO:0007669"/>
    <property type="project" value="UniProtKB-UniRule"/>
</dbReference>
<protein>
    <recommendedName>
        <fullName evidence="8">Acetyl-coenzyme A synthetase</fullName>
        <shortName evidence="8">AcCoA synthetase</shortName>
        <shortName evidence="8">Acs</shortName>
        <ecNumber evidence="8">6.2.1.1</ecNumber>
    </recommendedName>
    <alternativeName>
        <fullName evidence="8">Acetate--CoA ligase</fullName>
    </alternativeName>
    <alternativeName>
        <fullName evidence="8">Acyl-activating enzyme</fullName>
    </alternativeName>
</protein>
<dbReference type="RefSeq" id="WP_073534522.1">
    <property type="nucleotide sequence ID" value="NZ_MJAO01000030.1"/>
</dbReference>
<keyword evidence="3 8" id="KW-0479">Metal-binding</keyword>
<dbReference type="PANTHER" id="PTHR24095:SF243">
    <property type="entry name" value="ACETYL-COENZYME A SYNTHETASE"/>
    <property type="match status" value="1"/>
</dbReference>
<sequence length="652" mass="71761">MSQLHKHAIPSAIAERALINPAQYQQYYQQSVQDPEAFWGEHGKILDWIKPYTKVKNTSFDPGHVSIRWFEDGTLNLSANCLDRHLAERGDQTAIIWEGDDPAQSKKVTYKQLHHDVCQFANVLKKLGVKKGDVVAIYMPMVPEAAVAMLACARIGAVHSVIFGGFSPEAVAGRIIDSNAKLVITADEGLRAGRAVPLKKNVDDALKNPGVVSVANVVVFQRTGKPGYWQEGRDLWWHELTQGVSADCPPAEVNAEDPLFILYTSGSTGKPKGVLHTTGGYLVYAAMTFKYVFDYHDGDVYWCTADVGWVTGHSYLLYGPLACGAITLMFEGVPNYPGVNRLSQVVDKHQVNILYTAPTAIRALMAEGDKAIEGTRRDSLRIMGSVGEPINPEAWEWYYNKIGNAKCPIVDTWWQTETGGFMITPLPGATELKAGSATRPFFGVQPALVDNVGTPQEGACEGNLVIVDSWPGQARTLFGDHERFEQTYFSTFKGMYFSGDGARRDEDGYYWITGRVDDVLNVSGHRLGTAEIESALVSHPKIAEAAVVGIPHNIKGQAIYAYITLNHGEEPTPELYTEVRNWVRKEIGPIATPDVLHWTDSLPKTRSGKIMRRILRKIAAGDTSNLGDTSTLADPAVVDKLLEEKQSMKVPS</sequence>
<dbReference type="Pfam" id="PF13193">
    <property type="entry name" value="AMP-binding_C"/>
    <property type="match status" value="1"/>
</dbReference>
<evidence type="ECO:0000313" key="13">
    <source>
        <dbReference type="Proteomes" id="UP000185770"/>
    </source>
</evidence>
<feature type="binding site" evidence="8">
    <location>
        <position position="537"/>
    </location>
    <ligand>
        <name>Mg(2+)</name>
        <dbReference type="ChEBI" id="CHEBI:18420"/>
    </ligand>
</feature>
<keyword evidence="2 8" id="KW-0436">Ligase</keyword>
<dbReference type="FunFam" id="3.30.300.30:FF:000004">
    <property type="entry name" value="Acetyl-coenzyme A synthetase"/>
    <property type="match status" value="1"/>
</dbReference>
<evidence type="ECO:0000313" key="12">
    <source>
        <dbReference type="EMBL" id="OKB64669.1"/>
    </source>
</evidence>
<keyword evidence="7 8" id="KW-0007">Acetylation</keyword>
<comment type="function">
    <text evidence="8">Enables the cell to use acetate during aerobic growth to generate energy via the TCA cycle, and biosynthetic compounds via the glyoxylate shunt. Acetylates CheY, the response regulator involved in flagellar movement and chemotaxis.</text>
</comment>
<dbReference type="Gene3D" id="3.40.50.12780">
    <property type="entry name" value="N-terminal domain of ligase-like"/>
    <property type="match status" value="1"/>
</dbReference>
<dbReference type="GO" id="GO:0016208">
    <property type="term" value="F:AMP binding"/>
    <property type="evidence" value="ECO:0007669"/>
    <property type="project" value="InterPro"/>
</dbReference>
<dbReference type="FunFam" id="3.40.50.12780:FF:000001">
    <property type="entry name" value="Acetyl-coenzyme A synthetase"/>
    <property type="match status" value="1"/>
</dbReference>
<feature type="binding site" evidence="8">
    <location>
        <position position="542"/>
    </location>
    <ligand>
        <name>Mg(2+)</name>
        <dbReference type="ChEBI" id="CHEBI:18420"/>
    </ligand>
</feature>
<evidence type="ECO:0000256" key="5">
    <source>
        <dbReference type="ARBA" id="ARBA00022840"/>
    </source>
</evidence>
<feature type="binding site" evidence="8">
    <location>
        <position position="500"/>
    </location>
    <ligand>
        <name>ATP</name>
        <dbReference type="ChEBI" id="CHEBI:30616"/>
    </ligand>
</feature>
<feature type="modified residue" description="N6-acetyllysine" evidence="8">
    <location>
        <position position="609"/>
    </location>
</feature>
<dbReference type="CDD" id="cd05966">
    <property type="entry name" value="ACS"/>
    <property type="match status" value="1"/>
</dbReference>
<comment type="PTM">
    <text evidence="8">Acetylated. Deacetylation by the SIR2-homolog deacetylase activates the enzyme.</text>
</comment>
<dbReference type="EMBL" id="MJAO01000030">
    <property type="protein sequence ID" value="OKB64669.1"/>
    <property type="molecule type" value="Genomic_DNA"/>
</dbReference>
<feature type="binding site" evidence="8">
    <location>
        <position position="539"/>
    </location>
    <ligand>
        <name>Mg(2+)</name>
        <dbReference type="ChEBI" id="CHEBI:18420"/>
    </ligand>
</feature>
<accession>A0A1Q4NUX0</accession>
<comment type="catalytic activity">
    <reaction evidence="8">
        <text>acetate + ATP + CoA = acetyl-CoA + AMP + diphosphate</text>
        <dbReference type="Rhea" id="RHEA:23176"/>
        <dbReference type="ChEBI" id="CHEBI:30089"/>
        <dbReference type="ChEBI" id="CHEBI:30616"/>
        <dbReference type="ChEBI" id="CHEBI:33019"/>
        <dbReference type="ChEBI" id="CHEBI:57287"/>
        <dbReference type="ChEBI" id="CHEBI:57288"/>
        <dbReference type="ChEBI" id="CHEBI:456215"/>
        <dbReference type="EC" id="6.2.1.1"/>
    </reaction>
</comment>
<organism evidence="12 13">
    <name type="scientific">Serratia marcescens</name>
    <dbReference type="NCBI Taxonomy" id="615"/>
    <lineage>
        <taxon>Bacteria</taxon>
        <taxon>Pseudomonadati</taxon>
        <taxon>Pseudomonadota</taxon>
        <taxon>Gammaproteobacteria</taxon>
        <taxon>Enterobacterales</taxon>
        <taxon>Yersiniaceae</taxon>
        <taxon>Serratia</taxon>
    </lineage>
</organism>
<evidence type="ECO:0000256" key="3">
    <source>
        <dbReference type="ARBA" id="ARBA00022723"/>
    </source>
</evidence>
<dbReference type="HAMAP" id="MF_01123">
    <property type="entry name" value="Ac_CoA_synth"/>
    <property type="match status" value="1"/>
</dbReference>
<evidence type="ECO:0000256" key="8">
    <source>
        <dbReference type="HAMAP-Rule" id="MF_01123"/>
    </source>
</evidence>
<dbReference type="Proteomes" id="UP000185770">
    <property type="component" value="Unassembled WGS sequence"/>
</dbReference>
<feature type="binding site" evidence="8">
    <location>
        <position position="584"/>
    </location>
    <ligand>
        <name>CoA</name>
        <dbReference type="ChEBI" id="CHEBI:57287"/>
    </ligand>
</feature>
<keyword evidence="4 8" id="KW-0547">Nucleotide-binding</keyword>
<dbReference type="GO" id="GO:0005829">
    <property type="term" value="C:cytosol"/>
    <property type="evidence" value="ECO:0007669"/>
    <property type="project" value="TreeGrafter"/>
</dbReference>
<dbReference type="InterPro" id="IPR025110">
    <property type="entry name" value="AMP-bd_C"/>
</dbReference>
<dbReference type="AlphaFoldDB" id="A0A1Q4NUX0"/>
<dbReference type="NCBIfam" id="TIGR02188">
    <property type="entry name" value="Ac_CoA_lig_AcsA"/>
    <property type="match status" value="1"/>
</dbReference>
<dbReference type="InterPro" id="IPR045851">
    <property type="entry name" value="AMP-bd_C_sf"/>
</dbReference>
<dbReference type="GO" id="GO:0003987">
    <property type="term" value="F:acetate-CoA ligase activity"/>
    <property type="evidence" value="ECO:0007669"/>
    <property type="project" value="UniProtKB-UniRule"/>
</dbReference>
<dbReference type="PROSITE" id="PS00455">
    <property type="entry name" value="AMP_BINDING"/>
    <property type="match status" value="1"/>
</dbReference>
<dbReference type="Pfam" id="PF16177">
    <property type="entry name" value="ACAS_N"/>
    <property type="match status" value="1"/>
</dbReference>
<dbReference type="InterPro" id="IPR000873">
    <property type="entry name" value="AMP-dep_synth/lig_dom"/>
</dbReference>
<feature type="domain" description="AMP-binding enzyme C-terminal" evidence="10">
    <location>
        <begin position="531"/>
        <end position="609"/>
    </location>
</feature>
<dbReference type="InterPro" id="IPR042099">
    <property type="entry name" value="ANL_N_sf"/>
</dbReference>
<feature type="binding site" evidence="8">
    <location>
        <begin position="191"/>
        <end position="194"/>
    </location>
    <ligand>
        <name>CoA</name>
        <dbReference type="ChEBI" id="CHEBI:57287"/>
    </ligand>
</feature>
<dbReference type="Gene3D" id="3.30.300.30">
    <property type="match status" value="1"/>
</dbReference>
<name>A0A1Q4NUX0_SERMA</name>
<evidence type="ECO:0000256" key="7">
    <source>
        <dbReference type="ARBA" id="ARBA00022990"/>
    </source>
</evidence>
<evidence type="ECO:0000259" key="11">
    <source>
        <dbReference type="Pfam" id="PF16177"/>
    </source>
</evidence>
<feature type="binding site" evidence="8">
    <location>
        <position position="523"/>
    </location>
    <ligand>
        <name>CoA</name>
        <dbReference type="ChEBI" id="CHEBI:57287"/>
    </ligand>
</feature>
<keyword evidence="5 8" id="KW-0067">ATP-binding</keyword>
<dbReference type="EC" id="6.2.1.1" evidence="8"/>
<comment type="function">
    <text evidence="8">Catalyzes the conversion of acetate into acetyl-CoA (AcCoA), an essential intermediate at the junction of anabolic and catabolic pathways. Acs undergoes a two-step reaction. In the first half reaction, Acs combines acetate with ATP to form acetyl-adenylate (AcAMP) intermediate. In the second half reaction, it can then transfer the acetyl group from AcAMP to the sulfhydryl group of CoA, forming the product AcCoA.</text>
</comment>
<dbReference type="GO" id="GO:0005524">
    <property type="term" value="F:ATP binding"/>
    <property type="evidence" value="ECO:0007669"/>
    <property type="project" value="UniProtKB-KW"/>
</dbReference>
<dbReference type="PANTHER" id="PTHR24095">
    <property type="entry name" value="ACETYL-COENZYME A SYNTHETASE"/>
    <property type="match status" value="1"/>
</dbReference>
<comment type="cofactor">
    <cofactor evidence="8">
        <name>Mg(2+)</name>
        <dbReference type="ChEBI" id="CHEBI:18420"/>
    </cofactor>
</comment>
<evidence type="ECO:0000256" key="6">
    <source>
        <dbReference type="ARBA" id="ARBA00022842"/>
    </source>
</evidence>
<feature type="domain" description="AMP-dependent synthetase/ligase" evidence="9">
    <location>
        <begin position="83"/>
        <end position="466"/>
    </location>
</feature>